<protein>
    <submittedName>
        <fullName evidence="1">Uncharacterized protein</fullName>
    </submittedName>
</protein>
<evidence type="ECO:0000313" key="2">
    <source>
        <dbReference type="Proteomes" id="UP001500282"/>
    </source>
</evidence>
<dbReference type="EMBL" id="BAAAIH010000001">
    <property type="protein sequence ID" value="GAA1249223.1"/>
    <property type="molecule type" value="Genomic_DNA"/>
</dbReference>
<sequence>MRLAARSVHPGCRMQRDERARLYQIDRALVERLRRAFAIADTRLELLRSEPTARIPGPRAHHR</sequence>
<dbReference type="Proteomes" id="UP001500282">
    <property type="component" value="Unassembled WGS sequence"/>
</dbReference>
<keyword evidence="2" id="KW-1185">Reference proteome</keyword>
<proteinExistence type="predicted"/>
<name>A0ABN1WFV6_9ACTN</name>
<comment type="caution">
    <text evidence="1">The sequence shown here is derived from an EMBL/GenBank/DDBJ whole genome shotgun (WGS) entry which is preliminary data.</text>
</comment>
<accession>A0ABN1WFV6</accession>
<reference evidence="1 2" key="1">
    <citation type="journal article" date="2019" name="Int. J. Syst. Evol. Microbiol.">
        <title>The Global Catalogue of Microorganisms (GCM) 10K type strain sequencing project: providing services to taxonomists for standard genome sequencing and annotation.</title>
        <authorList>
            <consortium name="The Broad Institute Genomics Platform"/>
            <consortium name="The Broad Institute Genome Sequencing Center for Infectious Disease"/>
            <person name="Wu L."/>
            <person name="Ma J."/>
        </authorList>
    </citation>
    <scope>NUCLEOTIDE SEQUENCE [LARGE SCALE GENOMIC DNA]</scope>
    <source>
        <strain evidence="1 2">JCM 11448</strain>
    </source>
</reference>
<gene>
    <name evidence="1" type="ORF">GCM10009579_03630</name>
</gene>
<organism evidence="1 2">
    <name type="scientific">Streptomyces javensis</name>
    <dbReference type="NCBI Taxonomy" id="114698"/>
    <lineage>
        <taxon>Bacteria</taxon>
        <taxon>Bacillati</taxon>
        <taxon>Actinomycetota</taxon>
        <taxon>Actinomycetes</taxon>
        <taxon>Kitasatosporales</taxon>
        <taxon>Streptomycetaceae</taxon>
        <taxon>Streptomyces</taxon>
        <taxon>Streptomyces violaceusniger group</taxon>
    </lineage>
</organism>
<evidence type="ECO:0000313" key="1">
    <source>
        <dbReference type="EMBL" id="GAA1249223.1"/>
    </source>
</evidence>